<gene>
    <name evidence="1" type="ORF">THASP1DRAFT_29019</name>
</gene>
<keyword evidence="2" id="KW-1185">Reference proteome</keyword>
<evidence type="ECO:0000313" key="2">
    <source>
        <dbReference type="Proteomes" id="UP000271241"/>
    </source>
</evidence>
<organism evidence="1 2">
    <name type="scientific">Thamnocephalis sphaerospora</name>
    <dbReference type="NCBI Taxonomy" id="78915"/>
    <lineage>
        <taxon>Eukaryota</taxon>
        <taxon>Fungi</taxon>
        <taxon>Fungi incertae sedis</taxon>
        <taxon>Zoopagomycota</taxon>
        <taxon>Zoopagomycotina</taxon>
        <taxon>Zoopagomycetes</taxon>
        <taxon>Zoopagales</taxon>
        <taxon>Sigmoideomycetaceae</taxon>
        <taxon>Thamnocephalis</taxon>
    </lineage>
</organism>
<accession>A0A4P9XST6</accession>
<dbReference type="AlphaFoldDB" id="A0A4P9XST6"/>
<dbReference type="EMBL" id="KZ992533">
    <property type="protein sequence ID" value="RKP09197.1"/>
    <property type="molecule type" value="Genomic_DNA"/>
</dbReference>
<dbReference type="InterPro" id="IPR036047">
    <property type="entry name" value="F-box-like_dom_sf"/>
</dbReference>
<evidence type="ECO:0008006" key="3">
    <source>
        <dbReference type="Google" id="ProtNLM"/>
    </source>
</evidence>
<proteinExistence type="predicted"/>
<dbReference type="Gene3D" id="1.20.1280.50">
    <property type="match status" value="1"/>
</dbReference>
<sequence length="576" mass="65418">MLAVNSLWLPKELWLLVLLYCDAYTALRLCVASRVFRNMFANMQEMWRQHYHATFADDASERFWLATYCLRLAESAKVDAKHTEIDWRRALAARKQTEINWRLGCSTRRSNLVPESKCASSDWTAAGFTACSLHLSNRLKDMMYRVPATHTDATHKPHLAWLNGAPPNSQDVAHECSNGDCCVSQRVRMPHLNIYLRACRLSRNSAENLAGDAFVIGRHDRWVLVCQNAYNVPYSEDGPYWLLLDANGTFPPCRLMRLHPFDYDEYGIDPALDAGQETAERDTVFDTTYHNACIVTSCNNRVVLCVVRGSRSILYWKVYEVTFNDSSNADALKGGHMHTLYTGHCLDAWGTTRGITDLEVYAVDKDHVYIRGNMFYYPVLTFHAVVNVTNSTGTGYSLDSSHAAGTRDGIRTFRHGWLDNTMQRLFAKLPHRRLLVMSRPSPLGPQVPFNRVSLLCWRTGATVKSYLSPEWYSARHILGDLVLLITRQGDGCLKLFDVFAGVTVRVLRDASSHLYASPDIASPVYLFESWQQDSEQHSDKEEHGATALALKDEYGSQFVRRVFWLDFMPDVVGQGV</sequence>
<name>A0A4P9XST6_9FUNG</name>
<evidence type="ECO:0000313" key="1">
    <source>
        <dbReference type="EMBL" id="RKP09197.1"/>
    </source>
</evidence>
<protein>
    <recommendedName>
        <fullName evidence="3">F-box domain-containing protein</fullName>
    </recommendedName>
</protein>
<dbReference type="SUPFAM" id="SSF81383">
    <property type="entry name" value="F-box domain"/>
    <property type="match status" value="1"/>
</dbReference>
<dbReference type="Proteomes" id="UP000271241">
    <property type="component" value="Unassembled WGS sequence"/>
</dbReference>
<reference evidence="2" key="1">
    <citation type="journal article" date="2018" name="Nat. Microbiol.">
        <title>Leveraging single-cell genomics to expand the fungal tree of life.</title>
        <authorList>
            <person name="Ahrendt S.R."/>
            <person name="Quandt C.A."/>
            <person name="Ciobanu D."/>
            <person name="Clum A."/>
            <person name="Salamov A."/>
            <person name="Andreopoulos B."/>
            <person name="Cheng J.F."/>
            <person name="Woyke T."/>
            <person name="Pelin A."/>
            <person name="Henrissat B."/>
            <person name="Reynolds N.K."/>
            <person name="Benny G.L."/>
            <person name="Smith M.E."/>
            <person name="James T.Y."/>
            <person name="Grigoriev I.V."/>
        </authorList>
    </citation>
    <scope>NUCLEOTIDE SEQUENCE [LARGE SCALE GENOMIC DNA]</scope>
    <source>
        <strain evidence="2">RSA 1356</strain>
    </source>
</reference>